<sequence length="811" mass="88274">MKTRLLLLSTILFSFSINAQIDFGPHIIVDDTGGTNNPQSVIAADLDNDGDLDMISSSLGDSKIAWYKNTNGSFGTQQIITENANRAYQVIALDIDNDGDEDLVNATYYGIFWYENTDGQGNFATAQPVSPAVVKARDIDAKDMDGDGDLDIISSSGSTNSISWFENMDGQGTFAEEHFITTDTALYQKIDVADLDGDGDMDILASDYTNDDVGWFKNINGQGDFGPKQVITSDVQRPQGISAADLDGDGDLDVISTSQLFDHKLVWFENLNGQGNFGPQRFVNPDVYGQFLVTTADLDNDGDLDVISGGSAQGIIYWYKNVDGLGNFGPKQQITDQIEYLSDLNLADLDNDGDMDLMSASATDDKIAYYLNTDGQGNFGSQQIVVEINGTNRPYTVMSIDLDGDGDKDVLSASNGDDKIAWLENLDGLGNFSEPKTISLLLDYPSSIDAADIDGDGDMDVVSESFYDKTVAWFENIDGQGTSFTPHIFSPLNSIPYVTYSMDVDNDGDMDIVSGGNFGLIWYENTNGQGVFGSSRVINSAPQCIESVRAADLDNDGLLDLVSADWCNDVLFWHKNNGGGNFGPQQIISTEISSTYSVILADLDNDGDQDVLASSFGDSSAVWFENMDGQGTFSSIRGINNNAEGAYEVYAKDLDADGDTDVLTASFQANTVYWHENLGNGNFGAEQAISSEAKSTTCVFADDYNNDGKMDVLATSYLLDEIIWFENKGPLSIEENTTNLFSIYPNPTTGLVNIQSVLPISEITVYNNLGQLLFTLEEKNQIDISTLHRGIYFVKIKSETGQIETKKVVKK</sequence>
<evidence type="ECO:0000256" key="2">
    <source>
        <dbReference type="SAM" id="SignalP"/>
    </source>
</evidence>
<dbReference type="Pfam" id="PF13517">
    <property type="entry name" value="FG-GAP_3"/>
    <property type="match status" value="6"/>
</dbReference>
<feature type="domain" description="Secretion system C-terminal sorting" evidence="3">
    <location>
        <begin position="743"/>
        <end position="809"/>
    </location>
</feature>
<evidence type="ECO:0000256" key="1">
    <source>
        <dbReference type="ARBA" id="ARBA00022729"/>
    </source>
</evidence>
<reference evidence="4 5" key="1">
    <citation type="submission" date="2023-06" db="EMBL/GenBank/DDBJ databases">
        <authorList>
            <person name="Ye Y.-Q."/>
            <person name="Du Z.-J."/>
        </authorList>
    </citation>
    <scope>NUCLEOTIDE SEQUENCE [LARGE SCALE GENOMIC DNA]</scope>
    <source>
        <strain evidence="4 5">SDUM287046</strain>
    </source>
</reference>
<dbReference type="PANTHER" id="PTHR44103">
    <property type="entry name" value="PROPROTEIN CONVERTASE P"/>
    <property type="match status" value="1"/>
</dbReference>
<keyword evidence="5" id="KW-1185">Reference proteome</keyword>
<dbReference type="InterPro" id="IPR028994">
    <property type="entry name" value="Integrin_alpha_N"/>
</dbReference>
<dbReference type="PANTHER" id="PTHR44103:SF1">
    <property type="entry name" value="PROPROTEIN CONVERTASE P"/>
    <property type="match status" value="1"/>
</dbReference>
<dbReference type="Proteomes" id="UP001244787">
    <property type="component" value="Unassembled WGS sequence"/>
</dbReference>
<organism evidence="4 5">
    <name type="scientific">Aequorivita aurantiaca</name>
    <dbReference type="NCBI Taxonomy" id="3053356"/>
    <lineage>
        <taxon>Bacteria</taxon>
        <taxon>Pseudomonadati</taxon>
        <taxon>Bacteroidota</taxon>
        <taxon>Flavobacteriia</taxon>
        <taxon>Flavobacteriales</taxon>
        <taxon>Flavobacteriaceae</taxon>
        <taxon>Aequorivita</taxon>
    </lineage>
</organism>
<dbReference type="Gene3D" id="2.130.10.130">
    <property type="entry name" value="Integrin alpha, N-terminal"/>
    <property type="match status" value="2"/>
</dbReference>
<dbReference type="NCBIfam" id="TIGR04183">
    <property type="entry name" value="Por_Secre_tail"/>
    <property type="match status" value="1"/>
</dbReference>
<feature type="signal peptide" evidence="2">
    <location>
        <begin position="1"/>
        <end position="19"/>
    </location>
</feature>
<gene>
    <name evidence="4" type="ORF">QRD02_05530</name>
</gene>
<protein>
    <submittedName>
        <fullName evidence="4">T9SS type A sorting domain-containing protein</fullName>
    </submittedName>
</protein>
<dbReference type="Pfam" id="PF18962">
    <property type="entry name" value="Por_Secre_tail"/>
    <property type="match status" value="1"/>
</dbReference>
<dbReference type="SUPFAM" id="SSF69318">
    <property type="entry name" value="Integrin alpha N-terminal domain"/>
    <property type="match status" value="2"/>
</dbReference>
<evidence type="ECO:0000259" key="3">
    <source>
        <dbReference type="Pfam" id="PF18962"/>
    </source>
</evidence>
<dbReference type="InterPro" id="IPR026444">
    <property type="entry name" value="Secre_tail"/>
</dbReference>
<accession>A0ABT8DGI5</accession>
<comment type="caution">
    <text evidence="4">The sequence shown here is derived from an EMBL/GenBank/DDBJ whole genome shotgun (WGS) entry which is preliminary data.</text>
</comment>
<feature type="chain" id="PRO_5045054982" evidence="2">
    <location>
        <begin position="20"/>
        <end position="811"/>
    </location>
</feature>
<evidence type="ECO:0000313" key="4">
    <source>
        <dbReference type="EMBL" id="MDN3723834.1"/>
    </source>
</evidence>
<dbReference type="RefSeq" id="WP_290253921.1">
    <property type="nucleotide sequence ID" value="NZ_JAUGQQ010000002.1"/>
</dbReference>
<dbReference type="EMBL" id="JAUGQQ010000002">
    <property type="protein sequence ID" value="MDN3723834.1"/>
    <property type="molecule type" value="Genomic_DNA"/>
</dbReference>
<evidence type="ECO:0000313" key="5">
    <source>
        <dbReference type="Proteomes" id="UP001244787"/>
    </source>
</evidence>
<dbReference type="InterPro" id="IPR013517">
    <property type="entry name" value="FG-GAP"/>
</dbReference>
<keyword evidence="1 2" id="KW-0732">Signal</keyword>
<name>A0ABT8DGI5_9FLAO</name>
<proteinExistence type="predicted"/>